<dbReference type="PRINTS" id="PR00507">
    <property type="entry name" value="N12N6MTFRASE"/>
</dbReference>
<keyword evidence="4" id="KW-0808">Transferase</keyword>
<dbReference type="InterPro" id="IPR002052">
    <property type="entry name" value="DNA_methylase_N6_adenine_CS"/>
</dbReference>
<dbReference type="InterPro" id="IPR003356">
    <property type="entry name" value="DNA_methylase_A-5"/>
</dbReference>
<evidence type="ECO:0000256" key="4">
    <source>
        <dbReference type="ARBA" id="ARBA00022679"/>
    </source>
</evidence>
<evidence type="ECO:0000256" key="1">
    <source>
        <dbReference type="ARBA" id="ARBA00006594"/>
    </source>
</evidence>
<dbReference type="EC" id="2.1.1.72" evidence="2"/>
<dbReference type="InterPro" id="IPR051537">
    <property type="entry name" value="DNA_Adenine_Mtase"/>
</dbReference>
<dbReference type="InterPro" id="IPR038333">
    <property type="entry name" value="T1MK-like_N_sf"/>
</dbReference>
<keyword evidence="6" id="KW-0680">Restriction system</keyword>
<dbReference type="Gene3D" id="3.40.50.150">
    <property type="entry name" value="Vaccinia Virus protein VP39"/>
    <property type="match status" value="1"/>
</dbReference>
<dbReference type="PANTHER" id="PTHR42933:SF4">
    <property type="entry name" value="TYPE I RESTRICTION ENZYME ECOKI METHYLASE SUBUNIT"/>
    <property type="match status" value="1"/>
</dbReference>
<dbReference type="EMBL" id="CP012670">
    <property type="protein sequence ID" value="AUX24525.1"/>
    <property type="molecule type" value="Genomic_DNA"/>
</dbReference>
<dbReference type="OrthoDB" id="9784823at2"/>
<dbReference type="GO" id="GO:0003677">
    <property type="term" value="F:DNA binding"/>
    <property type="evidence" value="ECO:0007669"/>
    <property type="project" value="InterPro"/>
</dbReference>
<dbReference type="PANTHER" id="PTHR42933">
    <property type="entry name" value="SLR6095 PROTEIN"/>
    <property type="match status" value="1"/>
</dbReference>
<comment type="similarity">
    <text evidence="1">Belongs to the N(4)/N(6)-methyltransferase family.</text>
</comment>
<dbReference type="SUPFAM" id="SSF53335">
    <property type="entry name" value="S-adenosyl-L-methionine-dependent methyltransferases"/>
    <property type="match status" value="1"/>
</dbReference>
<protein>
    <recommendedName>
        <fullName evidence="2">site-specific DNA-methyltransferase (adenine-specific)</fullName>
        <ecNumber evidence="2">2.1.1.72</ecNumber>
    </recommendedName>
</protein>
<evidence type="ECO:0000313" key="10">
    <source>
        <dbReference type="EMBL" id="AUX24525.1"/>
    </source>
</evidence>
<dbReference type="InterPro" id="IPR029063">
    <property type="entry name" value="SAM-dependent_MTases_sf"/>
</dbReference>
<proteinExistence type="inferred from homology"/>
<dbReference type="PROSITE" id="PS00092">
    <property type="entry name" value="N6_MTASE"/>
    <property type="match status" value="1"/>
</dbReference>
<sequence>MTDVVGKLWGFCHTLRHDGIDYGDYIEQITYLLFLKMADERGIDLSRVEHRTARGKVEVTDCSWPALRAASGQALLDRHAEILRRLGEAPGVLGEIYAGSQQRFKSPLNLRKLIDLIDDVSWTRLGVDVKAAAYEGLLEKAAAEGKKGAGQYFTPRALIRSIVRCMRPDPRKKRGFTLCDPACGTGGFLVAAYEWLAAEANGALGRDVARRVKAEVFHGTELVARPRRLALMNLVLHGIEPKIALGDAIYDPPTGARFDVILTNPPFGTRGARQAPARDDFAIATSNKQLNFLQHVMTLLKPGGRAAVVLPDNCLFADQAGEVLRVLTEGCDLHTVLRLPRGTFTPYCPGVKANVVFFTKGAATEEVWIYDARTNVPSITKKGRPLSPAHFEEFERCYGDDPDGRARRDAGSSTDGRFRRFTRAEVEARGFKLDGLRWLREESLDDIDDLPEPEELATDAIQELEGAIAALSRVLVLLDGGAPKAAEE</sequence>
<dbReference type="AlphaFoldDB" id="A0A4P2Q558"/>
<dbReference type="GO" id="GO:0008170">
    <property type="term" value="F:N-methyltransferase activity"/>
    <property type="evidence" value="ECO:0007669"/>
    <property type="project" value="InterPro"/>
</dbReference>
<evidence type="ECO:0000259" key="8">
    <source>
        <dbReference type="Pfam" id="PF02384"/>
    </source>
</evidence>
<evidence type="ECO:0000256" key="6">
    <source>
        <dbReference type="ARBA" id="ARBA00022747"/>
    </source>
</evidence>
<evidence type="ECO:0000313" key="11">
    <source>
        <dbReference type="Proteomes" id="UP000295781"/>
    </source>
</evidence>
<evidence type="ECO:0000256" key="2">
    <source>
        <dbReference type="ARBA" id="ARBA00011900"/>
    </source>
</evidence>
<organism evidence="10 11">
    <name type="scientific">Sorangium cellulosum</name>
    <name type="common">Polyangium cellulosum</name>
    <dbReference type="NCBI Taxonomy" id="56"/>
    <lineage>
        <taxon>Bacteria</taxon>
        <taxon>Pseudomonadati</taxon>
        <taxon>Myxococcota</taxon>
        <taxon>Polyangia</taxon>
        <taxon>Polyangiales</taxon>
        <taxon>Polyangiaceae</taxon>
        <taxon>Sorangium</taxon>
    </lineage>
</organism>
<keyword evidence="3 10" id="KW-0489">Methyltransferase</keyword>
<dbReference type="Pfam" id="PF02384">
    <property type="entry name" value="N6_Mtase"/>
    <property type="match status" value="1"/>
</dbReference>
<dbReference type="REBASE" id="299708">
    <property type="entry name" value="M.SceGT47ORF50630P"/>
</dbReference>
<evidence type="ECO:0000259" key="9">
    <source>
        <dbReference type="Pfam" id="PF12161"/>
    </source>
</evidence>
<evidence type="ECO:0000256" key="3">
    <source>
        <dbReference type="ARBA" id="ARBA00022603"/>
    </source>
</evidence>
<feature type="domain" description="DNA methylase adenine-specific" evidence="8">
    <location>
        <begin position="128"/>
        <end position="438"/>
    </location>
</feature>
<dbReference type="CDD" id="cd02440">
    <property type="entry name" value="AdoMet_MTases"/>
    <property type="match status" value="1"/>
</dbReference>
<comment type="catalytic activity">
    <reaction evidence="7">
        <text>a 2'-deoxyadenosine in DNA + S-adenosyl-L-methionine = an N(6)-methyl-2'-deoxyadenosine in DNA + S-adenosyl-L-homocysteine + H(+)</text>
        <dbReference type="Rhea" id="RHEA:15197"/>
        <dbReference type="Rhea" id="RHEA-COMP:12418"/>
        <dbReference type="Rhea" id="RHEA-COMP:12419"/>
        <dbReference type="ChEBI" id="CHEBI:15378"/>
        <dbReference type="ChEBI" id="CHEBI:57856"/>
        <dbReference type="ChEBI" id="CHEBI:59789"/>
        <dbReference type="ChEBI" id="CHEBI:90615"/>
        <dbReference type="ChEBI" id="CHEBI:90616"/>
        <dbReference type="EC" id="2.1.1.72"/>
    </reaction>
</comment>
<dbReference type="Proteomes" id="UP000295781">
    <property type="component" value="Chromosome"/>
</dbReference>
<dbReference type="GO" id="GO:0009007">
    <property type="term" value="F:site-specific DNA-methyltransferase (adenine-specific) activity"/>
    <property type="evidence" value="ECO:0007669"/>
    <property type="project" value="UniProtKB-EC"/>
</dbReference>
<gene>
    <name evidence="10" type="ORF">SOCEGT47_050630</name>
</gene>
<keyword evidence="5" id="KW-0949">S-adenosyl-L-methionine</keyword>
<dbReference type="Pfam" id="PF12161">
    <property type="entry name" value="HsdM_N"/>
    <property type="match status" value="1"/>
</dbReference>
<dbReference type="Gene3D" id="1.20.1260.30">
    <property type="match status" value="1"/>
</dbReference>
<evidence type="ECO:0000256" key="7">
    <source>
        <dbReference type="ARBA" id="ARBA00047942"/>
    </source>
</evidence>
<dbReference type="InterPro" id="IPR022749">
    <property type="entry name" value="D12N6_MeTrfase_N"/>
</dbReference>
<dbReference type="GO" id="GO:0032259">
    <property type="term" value="P:methylation"/>
    <property type="evidence" value="ECO:0007669"/>
    <property type="project" value="UniProtKB-KW"/>
</dbReference>
<feature type="domain" description="N6 adenine-specific DNA methyltransferase N-terminal" evidence="9">
    <location>
        <begin position="7"/>
        <end position="89"/>
    </location>
</feature>
<dbReference type="GO" id="GO:0009307">
    <property type="term" value="P:DNA restriction-modification system"/>
    <property type="evidence" value="ECO:0007669"/>
    <property type="project" value="UniProtKB-KW"/>
</dbReference>
<evidence type="ECO:0000256" key="5">
    <source>
        <dbReference type="ARBA" id="ARBA00022691"/>
    </source>
</evidence>
<accession>A0A4P2Q558</accession>
<reference evidence="10 11" key="1">
    <citation type="submission" date="2015-09" db="EMBL/GenBank/DDBJ databases">
        <title>Sorangium comparison.</title>
        <authorList>
            <person name="Zaburannyi N."/>
            <person name="Bunk B."/>
            <person name="Overmann J."/>
            <person name="Mueller R."/>
        </authorList>
    </citation>
    <scope>NUCLEOTIDE SEQUENCE [LARGE SCALE GENOMIC DNA]</scope>
    <source>
        <strain evidence="10 11">So ceGT47</strain>
    </source>
</reference>
<dbReference type="RefSeq" id="WP_129350712.1">
    <property type="nucleotide sequence ID" value="NZ_CP012670.1"/>
</dbReference>
<name>A0A4P2Q558_SORCE</name>